<sequence length="417" mass="45661">MLDNFLSNDLNHPLEEAILGCGKDGITNTLEVLVKNRMLINDGRPSGYRPIIQAIRIGNVKVVNLLLENGAILHWPSRVGDWPPPLGAAAWLTGKFPSDTVLEMIEALHKRGAEINPVDSPAPLHYAMCARGRNGLRISVLQKLIELGANVNHKSLVPNTFYPANSHSGTPLHAYFASGYDAVAILLENGADTSIENSDGLDAIGFFEKYKEFATEEAEEINDILGLLRERSPKRRPKSKKINREHNSNNYSKLKRIGFFVLVCAVIGALLTHLLLSGSAADKGKWPNSQLGGTLELVSGEPSETWGGQLIAGGDPRCFVWASLTGNSSVKFQAQVAKAADASLKQWSTGAMTEGDFRECVYYGQVKQFRVIATSKIDQTILVGWAFISKGKDIVPGYNSYYKLRQYLQREGVLVPG</sequence>
<protein>
    <recommendedName>
        <fullName evidence="7">Ankyrin repeat domain-containing protein</fullName>
    </recommendedName>
</protein>
<keyword evidence="2 3" id="KW-0040">ANK repeat</keyword>
<dbReference type="Gene3D" id="1.25.40.20">
    <property type="entry name" value="Ankyrin repeat-containing domain"/>
    <property type="match status" value="1"/>
</dbReference>
<dbReference type="SUPFAM" id="SSF48403">
    <property type="entry name" value="Ankyrin repeat"/>
    <property type="match status" value="1"/>
</dbReference>
<accession>A0A9D7E3N9</accession>
<reference evidence="5" key="1">
    <citation type="submission" date="2020-10" db="EMBL/GenBank/DDBJ databases">
        <title>Connecting structure to function with the recovery of over 1000 high-quality activated sludge metagenome-assembled genomes encoding full-length rRNA genes using long-read sequencing.</title>
        <authorList>
            <person name="Singleton C.M."/>
            <person name="Petriglieri F."/>
            <person name="Kristensen J.M."/>
            <person name="Kirkegaard R.H."/>
            <person name="Michaelsen T.Y."/>
            <person name="Andersen M.H."/>
            <person name="Karst S.M."/>
            <person name="Dueholm M.S."/>
            <person name="Nielsen P.H."/>
            <person name="Albertsen M."/>
        </authorList>
    </citation>
    <scope>NUCLEOTIDE SEQUENCE</scope>
    <source>
        <strain evidence="5">Bjer_18-Q3-R1-45_BAT3C.347</strain>
    </source>
</reference>
<dbReference type="SMART" id="SM00248">
    <property type="entry name" value="ANK"/>
    <property type="match status" value="4"/>
</dbReference>
<dbReference type="PANTHER" id="PTHR24180:SF45">
    <property type="entry name" value="POLY [ADP-RIBOSE] POLYMERASE TANKYRASE"/>
    <property type="match status" value="1"/>
</dbReference>
<evidence type="ECO:0000256" key="4">
    <source>
        <dbReference type="SAM" id="Phobius"/>
    </source>
</evidence>
<proteinExistence type="predicted"/>
<dbReference type="EMBL" id="JADJEV010000003">
    <property type="protein sequence ID" value="MBK6973221.1"/>
    <property type="molecule type" value="Genomic_DNA"/>
</dbReference>
<dbReference type="Proteomes" id="UP000807785">
    <property type="component" value="Unassembled WGS sequence"/>
</dbReference>
<evidence type="ECO:0000256" key="2">
    <source>
        <dbReference type="ARBA" id="ARBA00023043"/>
    </source>
</evidence>
<dbReference type="InterPro" id="IPR002110">
    <property type="entry name" value="Ankyrin_rpt"/>
</dbReference>
<dbReference type="PANTHER" id="PTHR24180">
    <property type="entry name" value="CYCLIN-DEPENDENT KINASE INHIBITOR 2C-RELATED"/>
    <property type="match status" value="1"/>
</dbReference>
<dbReference type="InterPro" id="IPR051637">
    <property type="entry name" value="Ank_repeat_dom-contain_49"/>
</dbReference>
<keyword evidence="4" id="KW-0472">Membrane</keyword>
<dbReference type="InterPro" id="IPR036770">
    <property type="entry name" value="Ankyrin_rpt-contain_sf"/>
</dbReference>
<dbReference type="AlphaFoldDB" id="A0A9D7E3N9"/>
<keyword evidence="4" id="KW-1133">Transmembrane helix</keyword>
<gene>
    <name evidence="5" type="ORF">IPH26_09820</name>
</gene>
<evidence type="ECO:0000256" key="3">
    <source>
        <dbReference type="PROSITE-ProRule" id="PRU00023"/>
    </source>
</evidence>
<dbReference type="PROSITE" id="PS50088">
    <property type="entry name" value="ANK_REPEAT"/>
    <property type="match status" value="1"/>
</dbReference>
<name>A0A9D7E3N9_9PROT</name>
<evidence type="ECO:0000313" key="5">
    <source>
        <dbReference type="EMBL" id="MBK6973221.1"/>
    </source>
</evidence>
<comment type="caution">
    <text evidence="5">The sequence shown here is derived from an EMBL/GenBank/DDBJ whole genome shotgun (WGS) entry which is preliminary data.</text>
</comment>
<evidence type="ECO:0008006" key="7">
    <source>
        <dbReference type="Google" id="ProtNLM"/>
    </source>
</evidence>
<dbReference type="PROSITE" id="PS50297">
    <property type="entry name" value="ANK_REP_REGION"/>
    <property type="match status" value="1"/>
</dbReference>
<organism evidence="5 6">
    <name type="scientific">Candidatus Methylophosphatis roskildensis</name>
    <dbReference type="NCBI Taxonomy" id="2899263"/>
    <lineage>
        <taxon>Bacteria</taxon>
        <taxon>Pseudomonadati</taxon>
        <taxon>Pseudomonadota</taxon>
        <taxon>Betaproteobacteria</taxon>
        <taxon>Nitrosomonadales</taxon>
        <taxon>Sterolibacteriaceae</taxon>
        <taxon>Candidatus Methylophosphatis</taxon>
    </lineage>
</organism>
<keyword evidence="1" id="KW-0677">Repeat</keyword>
<feature type="repeat" description="ANK" evidence="3">
    <location>
        <begin position="46"/>
        <end position="78"/>
    </location>
</feature>
<feature type="transmembrane region" description="Helical" evidence="4">
    <location>
        <begin position="257"/>
        <end position="276"/>
    </location>
</feature>
<evidence type="ECO:0000313" key="6">
    <source>
        <dbReference type="Proteomes" id="UP000807785"/>
    </source>
</evidence>
<keyword evidence="4" id="KW-0812">Transmembrane</keyword>
<evidence type="ECO:0000256" key="1">
    <source>
        <dbReference type="ARBA" id="ARBA00022737"/>
    </source>
</evidence>